<dbReference type="GO" id="GO:0006357">
    <property type="term" value="P:regulation of transcription by RNA polymerase II"/>
    <property type="evidence" value="ECO:0007669"/>
    <property type="project" value="TreeGrafter"/>
</dbReference>
<comment type="caution">
    <text evidence="7">The sequence shown here is derived from an EMBL/GenBank/DDBJ whole genome shotgun (WGS) entry which is preliminary data.</text>
</comment>
<dbReference type="GO" id="GO:0008270">
    <property type="term" value="F:zinc ion binding"/>
    <property type="evidence" value="ECO:0007669"/>
    <property type="project" value="UniProtKB-KW"/>
</dbReference>
<dbReference type="AlphaFoldDB" id="A0A166DNG9"/>
<dbReference type="GO" id="GO:0000785">
    <property type="term" value="C:chromatin"/>
    <property type="evidence" value="ECO:0007669"/>
    <property type="project" value="TreeGrafter"/>
</dbReference>
<dbReference type="GO" id="GO:0031490">
    <property type="term" value="F:chromatin DNA binding"/>
    <property type="evidence" value="ECO:0007669"/>
    <property type="project" value="TreeGrafter"/>
</dbReference>
<keyword evidence="4" id="KW-0539">Nucleus</keyword>
<gene>
    <name evidence="7" type="ORF">DCAR_006309</name>
</gene>
<dbReference type="Gene3D" id="2.60.120.650">
    <property type="entry name" value="Cupin"/>
    <property type="match status" value="1"/>
</dbReference>
<sequence length="625" mass="71096">MALLIDKRESMSRYMKSAKQKASTDVSSIARKRKSRGLAEFEEVMTEKNVESSPERSKSLVKEERIVGKIKGFHRGRAPLAHRIALEKEKIMEVESFSDCCEDEERGGVDCSIGKDINKMNELDNVGDRRRTERRQATWNKKIFDDGFFYGYWTESEDDEIPTSAKMKKKEIRCSNEIKMKKIGDPEEIKVRSFSDASGVKTKRLPKETTSKSVEPRKSSLYNPSSLFRNSCFSNSTSKIEMNDMKTNIANKKGQACLPSCHQCMRPGRRIVVPCQRCRGKFYCIQCIKLWYPRLSEEEIAEECPFCRGNCNCNMCLHSSGTLKMLKRCPPDREKLQHIQYLINALLPVIKQIRQDQDSEITLESVSKASSVKPEQVNFHNEERVYCNQCATSIVDLHRSCPKCSFELCLQCCWEIRSGRLLGEQSKVRFKYVNKGNNYIHGGDPQPESTSVNTSKSRTQKLSVWFAEEDGSITCPPKDMGGCGSCPLELKRLLPEDCISSLERRAELIISIHGICKDPSNAVCSKTDGEDLCTAAMRHGSDDNFLYCPAARDVQKEEQLLHFRSHWALGEPIIVRNVLEQTSGLSWEPMVMWRALCENLESKMSLDMSKVKAIDCLAGCEVKAF</sequence>
<evidence type="ECO:0000256" key="1">
    <source>
        <dbReference type="ARBA" id="ARBA00004123"/>
    </source>
</evidence>
<keyword evidence="5" id="KW-0863">Zinc-finger</keyword>
<feature type="domain" description="RING-type" evidence="6">
    <location>
        <begin position="261"/>
        <end position="308"/>
    </location>
</feature>
<name>A0A166DNG9_DAUCS</name>
<comment type="similarity">
    <text evidence="2">Belongs to the JARID1 histone demethylase family.</text>
</comment>
<dbReference type="GO" id="GO:0000118">
    <property type="term" value="C:histone deacetylase complex"/>
    <property type="evidence" value="ECO:0007669"/>
    <property type="project" value="TreeGrafter"/>
</dbReference>
<evidence type="ECO:0000256" key="2">
    <source>
        <dbReference type="ARBA" id="ARBA00006801"/>
    </source>
</evidence>
<organism evidence="7">
    <name type="scientific">Daucus carota subsp. sativus</name>
    <name type="common">Carrot</name>
    <dbReference type="NCBI Taxonomy" id="79200"/>
    <lineage>
        <taxon>Eukaryota</taxon>
        <taxon>Viridiplantae</taxon>
        <taxon>Streptophyta</taxon>
        <taxon>Embryophyta</taxon>
        <taxon>Tracheophyta</taxon>
        <taxon>Spermatophyta</taxon>
        <taxon>Magnoliopsida</taxon>
        <taxon>eudicotyledons</taxon>
        <taxon>Gunneridae</taxon>
        <taxon>Pentapetalae</taxon>
        <taxon>asterids</taxon>
        <taxon>campanulids</taxon>
        <taxon>Apiales</taxon>
        <taxon>Apiaceae</taxon>
        <taxon>Apioideae</taxon>
        <taxon>Scandiceae</taxon>
        <taxon>Daucinae</taxon>
        <taxon>Daucus</taxon>
        <taxon>Daucus sect. Daucus</taxon>
    </lineage>
</organism>
<evidence type="ECO:0000256" key="3">
    <source>
        <dbReference type="ARBA" id="ARBA00022723"/>
    </source>
</evidence>
<evidence type="ECO:0000256" key="5">
    <source>
        <dbReference type="PROSITE-ProRule" id="PRU00175"/>
    </source>
</evidence>
<evidence type="ECO:0000259" key="6">
    <source>
        <dbReference type="PROSITE" id="PS50089"/>
    </source>
</evidence>
<evidence type="ECO:0000256" key="4">
    <source>
        <dbReference type="ARBA" id="ARBA00023242"/>
    </source>
</evidence>
<dbReference type="InterPro" id="IPR001841">
    <property type="entry name" value="Znf_RING"/>
</dbReference>
<dbReference type="EMBL" id="LNRQ01000002">
    <property type="protein sequence ID" value="KZN05472.1"/>
    <property type="molecule type" value="Genomic_DNA"/>
</dbReference>
<dbReference type="GO" id="GO:0003712">
    <property type="term" value="F:transcription coregulator activity"/>
    <property type="evidence" value="ECO:0007669"/>
    <property type="project" value="TreeGrafter"/>
</dbReference>
<dbReference type="PANTHER" id="PTHR12549:SF37">
    <property type="entry name" value="LYSINE-SPECIFIC DEMETHYLASE JMJ26"/>
    <property type="match status" value="1"/>
</dbReference>
<comment type="subcellular location">
    <subcellularLocation>
        <location evidence="1">Nucleus</location>
    </subcellularLocation>
</comment>
<accession>A0A166DNG9</accession>
<dbReference type="STRING" id="79200.A0A166DNG9"/>
<dbReference type="Gramene" id="KZN05472">
    <property type="protein sequence ID" value="KZN05472"/>
    <property type="gene ID" value="DCAR_006309"/>
</dbReference>
<dbReference type="InterPro" id="IPR045109">
    <property type="entry name" value="LSDs-like"/>
</dbReference>
<protein>
    <recommendedName>
        <fullName evidence="6">RING-type domain-containing protein</fullName>
    </recommendedName>
</protein>
<dbReference type="PANTHER" id="PTHR12549">
    <property type="entry name" value="JMJC DOMAIN-CONTAINING HISTONE DEMETHYLATION PROTEIN"/>
    <property type="match status" value="1"/>
</dbReference>
<dbReference type="GO" id="GO:0032454">
    <property type="term" value="F:histone H3K9 demethylase activity"/>
    <property type="evidence" value="ECO:0007669"/>
    <property type="project" value="InterPro"/>
</dbReference>
<dbReference type="PROSITE" id="PS50089">
    <property type="entry name" value="ZF_RING_2"/>
    <property type="match status" value="1"/>
</dbReference>
<evidence type="ECO:0000313" key="7">
    <source>
        <dbReference type="EMBL" id="KZN05472.1"/>
    </source>
</evidence>
<keyword evidence="3" id="KW-0479">Metal-binding</keyword>
<keyword evidence="5" id="KW-0862">Zinc</keyword>
<reference evidence="7" key="1">
    <citation type="journal article" date="2016" name="Nat. Genet.">
        <title>A high-quality carrot genome assembly provides new insights into carotenoid accumulation and asterid genome evolution.</title>
        <authorList>
            <person name="Iorizzo M."/>
            <person name="Ellison S."/>
            <person name="Senalik D."/>
            <person name="Zeng P."/>
            <person name="Satapoomin P."/>
            <person name="Huang J."/>
            <person name="Bowman M."/>
            <person name="Iovene M."/>
            <person name="Sanseverino W."/>
            <person name="Cavagnaro P."/>
            <person name="Yildiz M."/>
            <person name="Macko-Podgorni A."/>
            <person name="Moranska E."/>
            <person name="Grzebelus E."/>
            <person name="Grzebelus D."/>
            <person name="Ashrafi H."/>
            <person name="Zheng Z."/>
            <person name="Cheng S."/>
            <person name="Spooner D."/>
            <person name="Van Deynze A."/>
            <person name="Simon P."/>
        </authorList>
    </citation>
    <scope>NUCLEOTIDE SEQUENCE [LARGE SCALE GENOMIC DNA]</scope>
    <source>
        <tissue evidence="7">Leaf</tissue>
    </source>
</reference>
<proteinExistence type="inferred from homology"/>